<reference evidence="2" key="1">
    <citation type="journal article" date="2023" name="G3 (Bethesda)">
        <title>Genome assembly and association tests identify interacting loci associated with vigor, precocity, and sex in interspecific pistachio rootstocks.</title>
        <authorList>
            <person name="Palmer W."/>
            <person name="Jacygrad E."/>
            <person name="Sagayaradj S."/>
            <person name="Cavanaugh K."/>
            <person name="Han R."/>
            <person name="Bertier L."/>
            <person name="Beede B."/>
            <person name="Kafkas S."/>
            <person name="Golino D."/>
            <person name="Preece J."/>
            <person name="Michelmore R."/>
        </authorList>
    </citation>
    <scope>NUCLEOTIDE SEQUENCE [LARGE SCALE GENOMIC DNA]</scope>
</reference>
<evidence type="ECO:0000313" key="2">
    <source>
        <dbReference type="Proteomes" id="UP001163603"/>
    </source>
</evidence>
<keyword evidence="2" id="KW-1185">Reference proteome</keyword>
<dbReference type="Proteomes" id="UP001163603">
    <property type="component" value="Chromosome 6"/>
</dbReference>
<dbReference type="EMBL" id="CM047741">
    <property type="protein sequence ID" value="KAJ0039156.1"/>
    <property type="molecule type" value="Genomic_DNA"/>
</dbReference>
<protein>
    <submittedName>
        <fullName evidence="1">Uncharacterized protein</fullName>
    </submittedName>
</protein>
<name>A0ACC0YPE2_9ROSI</name>
<comment type="caution">
    <text evidence="1">The sequence shown here is derived from an EMBL/GenBank/DDBJ whole genome shotgun (WGS) entry which is preliminary data.</text>
</comment>
<accession>A0ACC0YPE2</accession>
<sequence length="168" mass="18899">MRLHAIHSSSPSMFLLFSRLNTASLCICTAMSFTVNEALLKLSSRQQILMRSTCCGARRRVSYEEDEEEYGYNEEIATLEIYSQSARGEALLVKALVDEQEVEVLIFRGFSSSLSGRTSPDPSRSVVPARAVIKSIDRIKGPFNPSNVEYIEKDIQWEAFKSRLPPLS</sequence>
<proteinExistence type="predicted"/>
<gene>
    <name evidence="1" type="ORF">Pint_22436</name>
</gene>
<organism evidence="1 2">
    <name type="scientific">Pistacia integerrima</name>
    <dbReference type="NCBI Taxonomy" id="434235"/>
    <lineage>
        <taxon>Eukaryota</taxon>
        <taxon>Viridiplantae</taxon>
        <taxon>Streptophyta</taxon>
        <taxon>Embryophyta</taxon>
        <taxon>Tracheophyta</taxon>
        <taxon>Spermatophyta</taxon>
        <taxon>Magnoliopsida</taxon>
        <taxon>eudicotyledons</taxon>
        <taxon>Gunneridae</taxon>
        <taxon>Pentapetalae</taxon>
        <taxon>rosids</taxon>
        <taxon>malvids</taxon>
        <taxon>Sapindales</taxon>
        <taxon>Anacardiaceae</taxon>
        <taxon>Pistacia</taxon>
    </lineage>
</organism>
<evidence type="ECO:0000313" key="1">
    <source>
        <dbReference type="EMBL" id="KAJ0039156.1"/>
    </source>
</evidence>